<dbReference type="AlphaFoldDB" id="A0A8J3XVX9"/>
<proteinExistence type="predicted"/>
<comment type="caution">
    <text evidence="2">The sequence shown here is derived from an EMBL/GenBank/DDBJ whole genome shotgun (WGS) entry which is preliminary data.</text>
</comment>
<organism evidence="2 3">
    <name type="scientific">Planotetraspora thailandica</name>
    <dbReference type="NCBI Taxonomy" id="487172"/>
    <lineage>
        <taxon>Bacteria</taxon>
        <taxon>Bacillati</taxon>
        <taxon>Actinomycetota</taxon>
        <taxon>Actinomycetes</taxon>
        <taxon>Streptosporangiales</taxon>
        <taxon>Streptosporangiaceae</taxon>
        <taxon>Planotetraspora</taxon>
    </lineage>
</organism>
<sequence length="113" mass="12820">MNRFVHVMPLDDVITHEGTPDCICGPGGQIVSAVDLMDQTDDWLHAEETDDSSDHHAEAWEDEDSGDWPADEERPGEELETGDSLLVCVVYHHYALRPCHEWEASPELQPPWR</sequence>
<evidence type="ECO:0000313" key="2">
    <source>
        <dbReference type="EMBL" id="GII54829.1"/>
    </source>
</evidence>
<name>A0A8J3XVX9_9ACTN</name>
<protein>
    <submittedName>
        <fullName evidence="2">Uncharacterized protein</fullName>
    </submittedName>
</protein>
<dbReference type="Proteomes" id="UP000605992">
    <property type="component" value="Unassembled WGS sequence"/>
</dbReference>
<evidence type="ECO:0000313" key="3">
    <source>
        <dbReference type="Proteomes" id="UP000605992"/>
    </source>
</evidence>
<evidence type="ECO:0000256" key="1">
    <source>
        <dbReference type="SAM" id="MobiDB-lite"/>
    </source>
</evidence>
<feature type="compositionally biased region" description="Basic and acidic residues" evidence="1">
    <location>
        <begin position="42"/>
        <end position="59"/>
    </location>
</feature>
<gene>
    <name evidence="2" type="ORF">Pth03_32180</name>
</gene>
<dbReference type="EMBL" id="BOOR01000021">
    <property type="protein sequence ID" value="GII54829.1"/>
    <property type="molecule type" value="Genomic_DNA"/>
</dbReference>
<keyword evidence="3" id="KW-1185">Reference proteome</keyword>
<accession>A0A8J3XVX9</accession>
<dbReference type="RefSeq" id="WP_203945034.1">
    <property type="nucleotide sequence ID" value="NZ_BOOR01000021.1"/>
</dbReference>
<feature type="region of interest" description="Disordered" evidence="1">
    <location>
        <begin position="42"/>
        <end position="80"/>
    </location>
</feature>
<feature type="compositionally biased region" description="Acidic residues" evidence="1">
    <location>
        <begin position="60"/>
        <end position="70"/>
    </location>
</feature>
<reference evidence="2" key="1">
    <citation type="submission" date="2021-01" db="EMBL/GenBank/DDBJ databases">
        <title>Whole genome shotgun sequence of Planotetraspora thailandica NBRC 104271.</title>
        <authorList>
            <person name="Komaki H."/>
            <person name="Tamura T."/>
        </authorList>
    </citation>
    <scope>NUCLEOTIDE SEQUENCE</scope>
    <source>
        <strain evidence="2">NBRC 104271</strain>
    </source>
</reference>